<dbReference type="AlphaFoldDB" id="A0A085LLT8"/>
<reference evidence="1 2" key="1">
    <citation type="journal article" date="2014" name="Nat. Genet.">
        <title>Genome and transcriptome of the porcine whipworm Trichuris suis.</title>
        <authorList>
            <person name="Jex A.R."/>
            <person name="Nejsum P."/>
            <person name="Schwarz E.M."/>
            <person name="Hu L."/>
            <person name="Young N.D."/>
            <person name="Hall R.S."/>
            <person name="Korhonen P.K."/>
            <person name="Liao S."/>
            <person name="Thamsborg S."/>
            <person name="Xia J."/>
            <person name="Xu P."/>
            <person name="Wang S."/>
            <person name="Scheerlinck J.P."/>
            <person name="Hofmann A."/>
            <person name="Sternberg P.W."/>
            <person name="Wang J."/>
            <person name="Gasser R.B."/>
        </authorList>
    </citation>
    <scope>NUCLEOTIDE SEQUENCE [LARGE SCALE GENOMIC DNA]</scope>
    <source>
        <strain evidence="1">DCEP-RM93M</strain>
    </source>
</reference>
<gene>
    <name evidence="1" type="ORF">M513_13193</name>
</gene>
<protein>
    <submittedName>
        <fullName evidence="1">Uncharacterized protein</fullName>
    </submittedName>
</protein>
<keyword evidence="2" id="KW-1185">Reference proteome</keyword>
<evidence type="ECO:0000313" key="2">
    <source>
        <dbReference type="Proteomes" id="UP000030764"/>
    </source>
</evidence>
<organism evidence="1 2">
    <name type="scientific">Trichuris suis</name>
    <name type="common">pig whipworm</name>
    <dbReference type="NCBI Taxonomy" id="68888"/>
    <lineage>
        <taxon>Eukaryota</taxon>
        <taxon>Metazoa</taxon>
        <taxon>Ecdysozoa</taxon>
        <taxon>Nematoda</taxon>
        <taxon>Enoplea</taxon>
        <taxon>Dorylaimia</taxon>
        <taxon>Trichinellida</taxon>
        <taxon>Trichuridae</taxon>
        <taxon>Trichuris</taxon>
    </lineage>
</organism>
<name>A0A085LLT8_9BILA</name>
<dbReference type="Proteomes" id="UP000030764">
    <property type="component" value="Unassembled WGS sequence"/>
</dbReference>
<accession>A0A085LLT8</accession>
<proteinExistence type="predicted"/>
<sequence length="135" mass="14950">MGGNAMIKLEFPYTSHENVLGQVFHYRDFHLHRLWGFSYATIKGKLLCNFHIILQCYNVESWGSIHRVLKSVFGGEATSHSYSTTQFPSLRHSGGLASDFLRVDPSININGQGTEPTAGSQTNANVLRNTAFGCA</sequence>
<evidence type="ECO:0000313" key="1">
    <source>
        <dbReference type="EMBL" id="KFD45934.1"/>
    </source>
</evidence>
<dbReference type="EMBL" id="KL363409">
    <property type="protein sequence ID" value="KFD45934.1"/>
    <property type="molecule type" value="Genomic_DNA"/>
</dbReference>